<dbReference type="EC" id="4.2.1.75" evidence="3 9"/>
<comment type="caution">
    <text evidence="11">The sequence shown here is derived from an EMBL/GenBank/DDBJ whole genome shotgun (WGS) entry which is preliminary data.</text>
</comment>
<organism evidence="11 12">
    <name type="scientific">Comamonas koreensis</name>
    <dbReference type="NCBI Taxonomy" id="160825"/>
    <lineage>
        <taxon>Bacteria</taxon>
        <taxon>Pseudomonadati</taxon>
        <taxon>Pseudomonadota</taxon>
        <taxon>Betaproteobacteria</taxon>
        <taxon>Burkholderiales</taxon>
        <taxon>Comamonadaceae</taxon>
        <taxon>Comamonas</taxon>
    </lineage>
</organism>
<protein>
    <recommendedName>
        <fullName evidence="7 9">Uroporphyrinogen-III synthase</fullName>
        <ecNumber evidence="3 9">4.2.1.75</ecNumber>
    </recommendedName>
</protein>
<evidence type="ECO:0000256" key="9">
    <source>
        <dbReference type="RuleBase" id="RU366031"/>
    </source>
</evidence>
<keyword evidence="12" id="KW-1185">Reference proteome</keyword>
<accession>A0AAW4XSA2</accession>
<dbReference type="RefSeq" id="WP_230771461.1">
    <property type="nucleotide sequence ID" value="NZ_JAJNCT010000005.1"/>
</dbReference>
<dbReference type="AlphaFoldDB" id="A0AAW4XSA2"/>
<evidence type="ECO:0000256" key="7">
    <source>
        <dbReference type="ARBA" id="ARBA00040167"/>
    </source>
</evidence>
<comment type="function">
    <text evidence="6 9">Catalyzes cyclization of the linear tetrapyrrole, hydroxymethylbilane, to the macrocyclic uroporphyrinogen III.</text>
</comment>
<feature type="domain" description="Tetrapyrrole biosynthesis uroporphyrinogen III synthase" evidence="10">
    <location>
        <begin position="18"/>
        <end position="265"/>
    </location>
</feature>
<evidence type="ECO:0000256" key="6">
    <source>
        <dbReference type="ARBA" id="ARBA00037589"/>
    </source>
</evidence>
<evidence type="ECO:0000256" key="2">
    <source>
        <dbReference type="ARBA" id="ARBA00008133"/>
    </source>
</evidence>
<dbReference type="InterPro" id="IPR039793">
    <property type="entry name" value="UROS/Hem4"/>
</dbReference>
<name>A0AAW4XSA2_9BURK</name>
<dbReference type="GO" id="GO:0006780">
    <property type="term" value="P:uroporphyrinogen III biosynthetic process"/>
    <property type="evidence" value="ECO:0007669"/>
    <property type="project" value="UniProtKB-UniRule"/>
</dbReference>
<dbReference type="EMBL" id="JAJNCT010000005">
    <property type="protein sequence ID" value="MCD2164260.1"/>
    <property type="molecule type" value="Genomic_DNA"/>
</dbReference>
<evidence type="ECO:0000313" key="12">
    <source>
        <dbReference type="Proteomes" id="UP001199260"/>
    </source>
</evidence>
<evidence type="ECO:0000256" key="3">
    <source>
        <dbReference type="ARBA" id="ARBA00013109"/>
    </source>
</evidence>
<dbReference type="PANTHER" id="PTHR38042:SF1">
    <property type="entry name" value="UROPORPHYRINOGEN-III SYNTHASE, CHLOROPLASTIC"/>
    <property type="match status" value="1"/>
</dbReference>
<gene>
    <name evidence="11" type="ORF">LPW39_03810</name>
</gene>
<sequence length="278" mass="29494">MAQPPHRIIITRPQPEADDWVAQLRQRGLRADALPLIEIAAADSPAHQAASMQARQHWQRYGALMLVSTNAARFFLDPALVQALAQQAREAPHTRLWCPGPGTARAAQALGVPSDLIDQPATDAPQFDSESLWTEVGPQAAAMAASGQRVLVVRGASAGSAIDQLVTGSGREWLARQLQAAGVGVDFVGVYERRAPAWTPAQLALAEQALADGSIWLFSSSEAVMHLSNTFSASALAPARALSTHARIAQATRAAGFVHILQCRPALEDVVASLESAL</sequence>
<evidence type="ECO:0000256" key="5">
    <source>
        <dbReference type="ARBA" id="ARBA00023244"/>
    </source>
</evidence>
<dbReference type="CDD" id="cd06578">
    <property type="entry name" value="HemD"/>
    <property type="match status" value="1"/>
</dbReference>
<dbReference type="InterPro" id="IPR036108">
    <property type="entry name" value="4pyrrol_syn_uPrphyn_synt_sf"/>
</dbReference>
<dbReference type="Gene3D" id="3.40.50.10090">
    <property type="match status" value="2"/>
</dbReference>
<dbReference type="PANTHER" id="PTHR38042">
    <property type="entry name" value="UROPORPHYRINOGEN-III SYNTHASE, CHLOROPLASTIC"/>
    <property type="match status" value="1"/>
</dbReference>
<dbReference type="InterPro" id="IPR003754">
    <property type="entry name" value="4pyrrol_synth_uPrphyn_synth"/>
</dbReference>
<proteinExistence type="inferred from homology"/>
<dbReference type="SUPFAM" id="SSF69618">
    <property type="entry name" value="HemD-like"/>
    <property type="match status" value="1"/>
</dbReference>
<keyword evidence="5 9" id="KW-0627">Porphyrin biosynthesis</keyword>
<dbReference type="Proteomes" id="UP001199260">
    <property type="component" value="Unassembled WGS sequence"/>
</dbReference>
<dbReference type="Pfam" id="PF02602">
    <property type="entry name" value="HEM4"/>
    <property type="match status" value="1"/>
</dbReference>
<comment type="catalytic activity">
    <reaction evidence="8 9">
        <text>hydroxymethylbilane = uroporphyrinogen III + H2O</text>
        <dbReference type="Rhea" id="RHEA:18965"/>
        <dbReference type="ChEBI" id="CHEBI:15377"/>
        <dbReference type="ChEBI" id="CHEBI:57308"/>
        <dbReference type="ChEBI" id="CHEBI:57845"/>
        <dbReference type="EC" id="4.2.1.75"/>
    </reaction>
</comment>
<dbReference type="GO" id="GO:0006782">
    <property type="term" value="P:protoporphyrinogen IX biosynthetic process"/>
    <property type="evidence" value="ECO:0007669"/>
    <property type="project" value="UniProtKB-UniRule"/>
</dbReference>
<evidence type="ECO:0000259" key="10">
    <source>
        <dbReference type="Pfam" id="PF02602"/>
    </source>
</evidence>
<evidence type="ECO:0000256" key="4">
    <source>
        <dbReference type="ARBA" id="ARBA00023239"/>
    </source>
</evidence>
<comment type="similarity">
    <text evidence="2 9">Belongs to the uroporphyrinogen-III synthase family.</text>
</comment>
<evidence type="ECO:0000256" key="1">
    <source>
        <dbReference type="ARBA" id="ARBA00004772"/>
    </source>
</evidence>
<comment type="pathway">
    <text evidence="1 9">Porphyrin-containing compound metabolism; protoporphyrin-IX biosynthesis; coproporphyrinogen-III from 5-aminolevulinate: step 3/4.</text>
</comment>
<evidence type="ECO:0000313" key="11">
    <source>
        <dbReference type="EMBL" id="MCD2164260.1"/>
    </source>
</evidence>
<evidence type="ECO:0000256" key="8">
    <source>
        <dbReference type="ARBA" id="ARBA00048617"/>
    </source>
</evidence>
<keyword evidence="4 9" id="KW-0456">Lyase</keyword>
<dbReference type="GO" id="GO:0004852">
    <property type="term" value="F:uroporphyrinogen-III synthase activity"/>
    <property type="evidence" value="ECO:0007669"/>
    <property type="project" value="UniProtKB-UniRule"/>
</dbReference>
<reference evidence="11 12" key="1">
    <citation type="submission" date="2021-11" db="EMBL/GenBank/DDBJ databases">
        <title>Genome sequence.</title>
        <authorList>
            <person name="Sun Q."/>
        </authorList>
    </citation>
    <scope>NUCLEOTIDE SEQUENCE [LARGE SCALE GENOMIC DNA]</scope>
    <source>
        <strain evidence="11 12">KCTC 12005</strain>
    </source>
</reference>